<keyword evidence="1" id="KW-0175">Coiled coil</keyword>
<protein>
    <submittedName>
        <fullName evidence="2">Uncharacterized protein</fullName>
    </submittedName>
</protein>
<organism evidence="2 3">
    <name type="scientific">Limobrevibacterium gyesilva</name>
    <dbReference type="NCBI Taxonomy" id="2991712"/>
    <lineage>
        <taxon>Bacteria</taxon>
        <taxon>Pseudomonadati</taxon>
        <taxon>Pseudomonadota</taxon>
        <taxon>Alphaproteobacteria</taxon>
        <taxon>Acetobacterales</taxon>
        <taxon>Acetobacteraceae</taxon>
        <taxon>Limobrevibacterium</taxon>
    </lineage>
</organism>
<proteinExistence type="predicted"/>
<gene>
    <name evidence="2" type="ORF">OL599_25675</name>
</gene>
<reference evidence="2" key="1">
    <citation type="submission" date="2022-09" db="EMBL/GenBank/DDBJ databases">
        <title>Rhodovastum sp. nov. RN2-1 isolated from soil in Seongnam, South Korea.</title>
        <authorList>
            <person name="Le N.T."/>
        </authorList>
    </citation>
    <scope>NUCLEOTIDE SEQUENCE</scope>
    <source>
        <strain evidence="2">RN2-1</strain>
    </source>
</reference>
<comment type="caution">
    <text evidence="2">The sequence shown here is derived from an EMBL/GenBank/DDBJ whole genome shotgun (WGS) entry which is preliminary data.</text>
</comment>
<evidence type="ECO:0000313" key="3">
    <source>
        <dbReference type="Proteomes" id="UP001165679"/>
    </source>
</evidence>
<feature type="non-terminal residue" evidence="2">
    <location>
        <position position="125"/>
    </location>
</feature>
<feature type="coiled-coil region" evidence="1">
    <location>
        <begin position="9"/>
        <end position="56"/>
    </location>
</feature>
<name>A0AA42CI33_9PROT</name>
<accession>A0AA42CI33</accession>
<dbReference type="Proteomes" id="UP001165679">
    <property type="component" value="Unassembled WGS sequence"/>
</dbReference>
<dbReference type="AlphaFoldDB" id="A0AA42CI33"/>
<reference evidence="2" key="2">
    <citation type="submission" date="2022-10" db="EMBL/GenBank/DDBJ databases">
        <authorList>
            <person name="Trinh H.N."/>
        </authorList>
    </citation>
    <scope>NUCLEOTIDE SEQUENCE</scope>
    <source>
        <strain evidence="2">RN2-1</strain>
    </source>
</reference>
<evidence type="ECO:0000313" key="2">
    <source>
        <dbReference type="EMBL" id="MCW3477931.1"/>
    </source>
</evidence>
<keyword evidence="3" id="KW-1185">Reference proteome</keyword>
<evidence type="ECO:0000256" key="1">
    <source>
        <dbReference type="SAM" id="Coils"/>
    </source>
</evidence>
<dbReference type="EMBL" id="JAPDNT010000074">
    <property type="protein sequence ID" value="MCW3477931.1"/>
    <property type="molecule type" value="Genomic_DNA"/>
</dbReference>
<sequence length="125" mass="13595">MQRDSITRRTQLEQTLAGVERRLQGVLRAIEHGAWNDTLRARLTELETSKVDLTAQLATLADPSPVRLHPNAASLYAAKVAELEVSLNAPEIRDEAAEALRSLIERVALTPDPTAPDGLAAELHG</sequence>